<dbReference type="AlphaFoldDB" id="A0A6N9QYS7"/>
<gene>
    <name evidence="10" type="ORF">GKZ75_07495</name>
</gene>
<accession>A0A6N9QYS7</accession>
<proteinExistence type="inferred from homology"/>
<feature type="transmembrane region" description="Helical" evidence="9">
    <location>
        <begin position="404"/>
        <end position="425"/>
    </location>
</feature>
<dbReference type="GO" id="GO:0005886">
    <property type="term" value="C:plasma membrane"/>
    <property type="evidence" value="ECO:0007669"/>
    <property type="project" value="UniProtKB-SubCell"/>
</dbReference>
<dbReference type="Proteomes" id="UP000471026">
    <property type="component" value="Unassembled WGS sequence"/>
</dbReference>
<feature type="transmembrane region" description="Helical" evidence="9">
    <location>
        <begin position="66"/>
        <end position="88"/>
    </location>
</feature>
<comment type="similarity">
    <text evidence="7">Belongs to the glycosyltransferase 87 family.</text>
</comment>
<keyword evidence="3" id="KW-0808">Transferase</keyword>
<feature type="region of interest" description="Disordered" evidence="8">
    <location>
        <begin position="1"/>
        <end position="31"/>
    </location>
</feature>
<keyword evidence="2" id="KW-1003">Cell membrane</keyword>
<feature type="transmembrane region" description="Helical" evidence="9">
    <location>
        <begin position="431"/>
        <end position="449"/>
    </location>
</feature>
<evidence type="ECO:0000256" key="8">
    <source>
        <dbReference type="SAM" id="MobiDB-lite"/>
    </source>
</evidence>
<organism evidence="10 11">
    <name type="scientific">Kocuria marina subsp. indica</name>
    <dbReference type="NCBI Taxonomy" id="1049583"/>
    <lineage>
        <taxon>Bacteria</taxon>
        <taxon>Bacillati</taxon>
        <taxon>Actinomycetota</taxon>
        <taxon>Actinomycetes</taxon>
        <taxon>Micrococcales</taxon>
        <taxon>Micrococcaceae</taxon>
        <taxon>Kocuria</taxon>
    </lineage>
</organism>
<evidence type="ECO:0000256" key="4">
    <source>
        <dbReference type="ARBA" id="ARBA00022692"/>
    </source>
</evidence>
<feature type="transmembrane region" description="Helical" evidence="9">
    <location>
        <begin position="324"/>
        <end position="344"/>
    </location>
</feature>
<keyword evidence="6 9" id="KW-0472">Membrane</keyword>
<keyword evidence="5 9" id="KW-1133">Transmembrane helix</keyword>
<feature type="compositionally biased region" description="Low complexity" evidence="8">
    <location>
        <begin position="1"/>
        <end position="17"/>
    </location>
</feature>
<feature type="transmembrane region" description="Helical" evidence="9">
    <location>
        <begin position="379"/>
        <end position="397"/>
    </location>
</feature>
<feature type="transmembrane region" description="Helical" evidence="9">
    <location>
        <begin position="210"/>
        <end position="234"/>
    </location>
</feature>
<evidence type="ECO:0000256" key="3">
    <source>
        <dbReference type="ARBA" id="ARBA00022679"/>
    </source>
</evidence>
<protein>
    <submittedName>
        <fullName evidence="10">DUF2029 domain-containing protein</fullName>
    </submittedName>
</protein>
<comment type="subcellular location">
    <subcellularLocation>
        <location evidence="1">Cell membrane</location>
        <topology evidence="1">Multi-pass membrane protein</topology>
    </subcellularLocation>
</comment>
<evidence type="ECO:0000256" key="2">
    <source>
        <dbReference type="ARBA" id="ARBA00022475"/>
    </source>
</evidence>
<feature type="transmembrane region" description="Helical" evidence="9">
    <location>
        <begin position="171"/>
        <end position="190"/>
    </location>
</feature>
<evidence type="ECO:0000256" key="5">
    <source>
        <dbReference type="ARBA" id="ARBA00022989"/>
    </source>
</evidence>
<dbReference type="EMBL" id="WMHZ01000009">
    <property type="protein sequence ID" value="NDO78074.1"/>
    <property type="molecule type" value="Genomic_DNA"/>
</dbReference>
<feature type="transmembrane region" description="Helical" evidence="9">
    <location>
        <begin position="241"/>
        <end position="261"/>
    </location>
</feature>
<reference evidence="10 11" key="1">
    <citation type="submission" date="2019-11" db="EMBL/GenBank/DDBJ databases">
        <title>Draft genome sequence of Kocuria indica DP-K7, a methyl red degrading Actinobacterium.</title>
        <authorList>
            <person name="Kumaran S."/>
            <person name="Tischler D."/>
            <person name="Ngo A.C.R."/>
            <person name="Schultes F."/>
        </authorList>
    </citation>
    <scope>NUCLEOTIDE SEQUENCE [LARGE SCALE GENOMIC DNA]</scope>
    <source>
        <strain evidence="10 11">DP-K7</strain>
    </source>
</reference>
<sequence>MSEAPGPSGAARPRAGPVHTPGPEQNPARIRTRTSFVPTERYFTAATRARDAVLPRAAQDRLMTPGALLVGFLLVHVGFLIFALIVSLQGNAFSDTNIYRAWAEAGFDDRNIAYGPSPWVYPVLAQIPMGLAGIAGPSPYFFLWVLIIAVLNAVAMGKLTDWGRNRAALPAGWWWLVFILLMGWLGFARVDGLTAPLVLLGLVYGVSRPFAASAILSLATWIKVWPAAVVIALLTAARRRGAVLLAGILVTLFAVAAAFVSGSPRQIADFMTQQGDRGMQLEATFSTPWLWLSVLGVGDSRMYMNTDINSMQVSGPGSDVMSRLMQPLFVVAAVVVVVLIARGLRRGVHSGALDRTALFLAGSLTMVTAFIVFNKVGSPQFMVWLGPVIAVGLVHNWKVWRTPAFLAVLIAIATFFIYPLFYTALSHNNPVMAGVLTLRNLLLVVLLWWSARGLYRLGSAGSAGSAAKGEPVAGPHA</sequence>
<dbReference type="Pfam" id="PF09594">
    <property type="entry name" value="GT87"/>
    <property type="match status" value="1"/>
</dbReference>
<evidence type="ECO:0000313" key="10">
    <source>
        <dbReference type="EMBL" id="NDO78074.1"/>
    </source>
</evidence>
<evidence type="ECO:0000256" key="9">
    <source>
        <dbReference type="SAM" id="Phobius"/>
    </source>
</evidence>
<dbReference type="GO" id="GO:0016758">
    <property type="term" value="F:hexosyltransferase activity"/>
    <property type="evidence" value="ECO:0007669"/>
    <property type="project" value="InterPro"/>
</dbReference>
<feature type="transmembrane region" description="Helical" evidence="9">
    <location>
        <begin position="356"/>
        <end position="373"/>
    </location>
</feature>
<evidence type="ECO:0000256" key="6">
    <source>
        <dbReference type="ARBA" id="ARBA00023136"/>
    </source>
</evidence>
<evidence type="ECO:0000256" key="7">
    <source>
        <dbReference type="ARBA" id="ARBA00024033"/>
    </source>
</evidence>
<evidence type="ECO:0000256" key="1">
    <source>
        <dbReference type="ARBA" id="ARBA00004651"/>
    </source>
</evidence>
<name>A0A6N9QYS7_9MICC</name>
<evidence type="ECO:0000313" key="11">
    <source>
        <dbReference type="Proteomes" id="UP000471026"/>
    </source>
</evidence>
<keyword evidence="4 9" id="KW-0812">Transmembrane</keyword>
<comment type="caution">
    <text evidence="10">The sequence shown here is derived from an EMBL/GenBank/DDBJ whole genome shotgun (WGS) entry which is preliminary data.</text>
</comment>
<dbReference type="InterPro" id="IPR018584">
    <property type="entry name" value="GT87"/>
</dbReference>